<name>A0A7M5VGU4_9CNID</name>
<dbReference type="RefSeq" id="XP_066927727.1">
    <property type="nucleotide sequence ID" value="XM_067071626.1"/>
</dbReference>
<keyword evidence="2 4" id="KW-0863">Zinc-finger</keyword>
<dbReference type="SUPFAM" id="SSF69979">
    <property type="entry name" value="Eea1 homodimerisation domain"/>
    <property type="match status" value="1"/>
</dbReference>
<keyword evidence="1" id="KW-0479">Metal-binding</keyword>
<feature type="region of interest" description="Disordered" evidence="5">
    <location>
        <begin position="1"/>
        <end position="39"/>
    </location>
</feature>
<dbReference type="CDD" id="cd15730">
    <property type="entry name" value="FYVE_EEA1"/>
    <property type="match status" value="1"/>
</dbReference>
<dbReference type="InterPro" id="IPR017455">
    <property type="entry name" value="Znf_FYVE-rel"/>
</dbReference>
<dbReference type="SMART" id="SM00064">
    <property type="entry name" value="FYVE"/>
    <property type="match status" value="1"/>
</dbReference>
<keyword evidence="3" id="KW-0862">Zinc</keyword>
<dbReference type="Pfam" id="PF01363">
    <property type="entry name" value="FYVE"/>
    <property type="match status" value="1"/>
</dbReference>
<feature type="region of interest" description="Disordered" evidence="5">
    <location>
        <begin position="1048"/>
        <end position="1067"/>
    </location>
</feature>
<dbReference type="Gene3D" id="1.20.5.390">
    <property type="entry name" value="L1 transposable element, trimerization domain"/>
    <property type="match status" value="1"/>
</dbReference>
<dbReference type="PANTHER" id="PTHR46753:SF2">
    <property type="entry name" value="FYVE AND COILED-COIL DOMAIN-CONTAINING PROTEIN 1"/>
    <property type="match status" value="1"/>
</dbReference>
<dbReference type="GO" id="GO:0005764">
    <property type="term" value="C:lysosome"/>
    <property type="evidence" value="ECO:0007669"/>
    <property type="project" value="TreeGrafter"/>
</dbReference>
<feature type="compositionally biased region" description="Basic and acidic residues" evidence="5">
    <location>
        <begin position="246"/>
        <end position="258"/>
    </location>
</feature>
<dbReference type="GO" id="GO:0008270">
    <property type="term" value="F:zinc ion binding"/>
    <property type="evidence" value="ECO:0007669"/>
    <property type="project" value="UniProtKB-KW"/>
</dbReference>
<dbReference type="GO" id="GO:0005776">
    <property type="term" value="C:autophagosome"/>
    <property type="evidence" value="ECO:0007669"/>
    <property type="project" value="TreeGrafter"/>
</dbReference>
<dbReference type="GO" id="GO:0005770">
    <property type="term" value="C:late endosome"/>
    <property type="evidence" value="ECO:0007669"/>
    <property type="project" value="TreeGrafter"/>
</dbReference>
<reference evidence="7" key="1">
    <citation type="submission" date="2021-01" db="UniProtKB">
        <authorList>
            <consortium name="EnsemblMetazoa"/>
        </authorList>
    </citation>
    <scope>IDENTIFICATION</scope>
</reference>
<sequence>MFNRLRKNLPSRGGGGQQQQPKDTSTEDQKEDEPDTQAGFICPMCMAALPGPAELQVHFEKVHSEGGSDAEGKLIDIDTSEDQTDALPDQIQEDLAMSPSNDFSKSQLEMTLDSNAPDTEKEVVLLQQELSEISSQLKEEKWYSGQLKLELDKVSKERDKLEEDKQMVEEEFSSQLRSAEAGYLQVAQENEKLKQELTYADYKTTKDRHEKLQQEMQAYKNDAVEEKQRRMALEESFKLLQEDYNEEQMKSSKVEEQLQARPSSDVIDGLDKQVKDLQAEINSMKQKHQQELNEFKQNAKTKEVDFEKEKSSLNMTIKELKVERDSKEEHISSLQTAVSTSSEASSFSKQQLNDKQQQIIELQKNLSEQENNMKDKDNTVSTLEKEINSLKILSVNETSSKERLQDELNNTTSKLDEMTRLRESTENKLSEVENKLGQQKDEIVRLEKERIELIAKIEAGEGTDTVIQQLTQEKNKLLETMTSLEKSLADQMKQHQSELDVIRKDKGEITNELQQSKQDYEKVQLSCKEFEMKHEVAQESIANLKKDLKSKNDDYFQMESHHANEKTQLNEQISQLTKTNVEINVEFEKTKEKLTQALNDLNKSDKNQAQQASWIETKNNAIAEMTGKISSLQEQLNSKNNDLTALNQSMNERVDALTKEKGLLELNLEALNKDLREVKAQKVDAEKLIESIRVEKESLEKIEARLLEKQDELTKEVEDLRTTSKAQEEELRADKEKTVNELQASHTSALDGLKNELSEVKNQLDETKINLENTQLNLESEIVKRNKAEKNMMELEQKYARIESSLEQKDDVLRSVQEELEVAQKELKKPCESCKNYEIQLCRLQEATRDQSGQIERLNTKLEEVETNLKEKTTEHESKCKEFEKLTHNHEAKANELNGQLNKFKEDIVHHLEEIESLKSEIENLKQQINVSNDEKNQTKLLLSEETEKKQTLKTEKSELENEVLDLKAEVELNNESIQQLEDSLKEKDEALKQQSDENQKKIEDLQQKLHNETEVHQASKTTMASIQQTLKDESVALQNKLDAATKETMQVRRMKDESEKSHNEELQNIKNALKRQEQEIQNRDRRLNENELAIKTIEKERNDIKGELTVSQAKLENSKDENKLLMERLIESEEKETKAKQKYSETNRKLEQALGGLQELGQENQNIQVQQQMKSTRQWENDADISNCKKCDKSFSFSVRKHHCRNCGCIFCKDCSAWSAVLASSKKPVRVCEHCSMELNNVRGSSVRRLSTTSIQSTASSVASPYRP</sequence>
<evidence type="ECO:0000256" key="5">
    <source>
        <dbReference type="SAM" id="MobiDB-lite"/>
    </source>
</evidence>
<dbReference type="Gene3D" id="1.10.287.1490">
    <property type="match status" value="1"/>
</dbReference>
<evidence type="ECO:0000256" key="1">
    <source>
        <dbReference type="ARBA" id="ARBA00022723"/>
    </source>
</evidence>
<dbReference type="InterPro" id="IPR011011">
    <property type="entry name" value="Znf_FYVE_PHD"/>
</dbReference>
<dbReference type="GeneID" id="136815174"/>
<evidence type="ECO:0000313" key="7">
    <source>
        <dbReference type="EnsemblMetazoa" id="CLYHEMP011155.1"/>
    </source>
</evidence>
<dbReference type="AlphaFoldDB" id="A0A7M5VGU4"/>
<evidence type="ECO:0000256" key="4">
    <source>
        <dbReference type="PROSITE-ProRule" id="PRU00091"/>
    </source>
</evidence>
<dbReference type="PROSITE" id="PS00028">
    <property type="entry name" value="ZINC_FINGER_C2H2_1"/>
    <property type="match status" value="1"/>
</dbReference>
<evidence type="ECO:0000256" key="2">
    <source>
        <dbReference type="ARBA" id="ARBA00022771"/>
    </source>
</evidence>
<feature type="region of interest" description="Disordered" evidence="5">
    <location>
        <begin position="246"/>
        <end position="269"/>
    </location>
</feature>
<evidence type="ECO:0000256" key="3">
    <source>
        <dbReference type="ARBA" id="ARBA00022833"/>
    </source>
</evidence>
<dbReference type="EnsemblMetazoa" id="CLYHEMT011155.1">
    <property type="protein sequence ID" value="CLYHEMP011155.1"/>
    <property type="gene ID" value="CLYHEMG011155"/>
</dbReference>
<dbReference type="InterPro" id="IPR000306">
    <property type="entry name" value="Znf_FYVE"/>
</dbReference>
<dbReference type="InterPro" id="IPR013083">
    <property type="entry name" value="Znf_RING/FYVE/PHD"/>
</dbReference>
<dbReference type="InterPro" id="IPR013087">
    <property type="entry name" value="Znf_C2H2_type"/>
</dbReference>
<dbReference type="PROSITE" id="PS50178">
    <property type="entry name" value="ZF_FYVE"/>
    <property type="match status" value="1"/>
</dbReference>
<dbReference type="Gene3D" id="3.30.40.10">
    <property type="entry name" value="Zinc/RING finger domain, C3HC4 (zinc finger)"/>
    <property type="match status" value="1"/>
</dbReference>
<dbReference type="SUPFAM" id="SSF57903">
    <property type="entry name" value="FYVE/PHD zinc finger"/>
    <property type="match status" value="1"/>
</dbReference>
<accession>A0A7M5VGU4</accession>
<dbReference type="OrthoDB" id="5988423at2759"/>
<dbReference type="GO" id="GO:1901098">
    <property type="term" value="P:positive regulation of autophagosome maturation"/>
    <property type="evidence" value="ECO:0007669"/>
    <property type="project" value="TreeGrafter"/>
</dbReference>
<evidence type="ECO:0000259" key="6">
    <source>
        <dbReference type="PROSITE" id="PS50178"/>
    </source>
</evidence>
<feature type="domain" description="FYVE-type" evidence="6">
    <location>
        <begin position="1183"/>
        <end position="1241"/>
    </location>
</feature>
<evidence type="ECO:0000313" key="8">
    <source>
        <dbReference type="Proteomes" id="UP000594262"/>
    </source>
</evidence>
<organism evidence="7 8">
    <name type="scientific">Clytia hemisphaerica</name>
    <dbReference type="NCBI Taxonomy" id="252671"/>
    <lineage>
        <taxon>Eukaryota</taxon>
        <taxon>Metazoa</taxon>
        <taxon>Cnidaria</taxon>
        <taxon>Hydrozoa</taxon>
        <taxon>Hydroidolina</taxon>
        <taxon>Leptothecata</taxon>
        <taxon>Obeliida</taxon>
        <taxon>Clytiidae</taxon>
        <taxon>Clytia</taxon>
    </lineage>
</organism>
<proteinExistence type="predicted"/>
<keyword evidence="8" id="KW-1185">Reference proteome</keyword>
<protein>
    <recommendedName>
        <fullName evidence="6">FYVE-type domain-containing protein</fullName>
    </recommendedName>
</protein>
<dbReference type="GO" id="GO:0072383">
    <property type="term" value="P:plus-end-directed vesicle transport along microtubule"/>
    <property type="evidence" value="ECO:0007669"/>
    <property type="project" value="TreeGrafter"/>
</dbReference>
<dbReference type="PANTHER" id="PTHR46753">
    <property type="entry name" value="FYVE AND COILED-COIL DOMAIN-CONTAINING PROTEIN 1"/>
    <property type="match status" value="1"/>
</dbReference>
<dbReference type="Proteomes" id="UP000594262">
    <property type="component" value="Unplaced"/>
</dbReference>